<dbReference type="AlphaFoldDB" id="A0A8S3XA47"/>
<keyword evidence="1" id="KW-0732">Signal</keyword>
<comment type="caution">
    <text evidence="2">The sequence shown here is derived from an EMBL/GenBank/DDBJ whole genome shotgun (WGS) entry which is preliminary data.</text>
</comment>
<feature type="chain" id="PRO_5035930861" evidence="1">
    <location>
        <begin position="16"/>
        <end position="646"/>
    </location>
</feature>
<protein>
    <submittedName>
        <fullName evidence="2">(apollo) hypothetical protein</fullName>
    </submittedName>
</protein>
<evidence type="ECO:0000313" key="3">
    <source>
        <dbReference type="Proteomes" id="UP000691718"/>
    </source>
</evidence>
<gene>
    <name evidence="2" type="ORF">PAPOLLO_LOCUS15012</name>
</gene>
<feature type="signal peptide" evidence="1">
    <location>
        <begin position="1"/>
        <end position="15"/>
    </location>
</feature>
<sequence>MNLSILLALVTTTTALSPRCFEYCRWKFSRQLSLPWDPQCNYCAEEYEIAPMFKATSVLTLRENRIYYEPSELYPIKSITYFEQPFYFINPTVKVKAKFTREKKTIKHVRNDEILLEELNTGKHEYLDVIVGEKSIDGKSSGQTSHSSEYLHQMEKTLSHCVDLHILSLSRKHNNVSTLLKLWRANKFQMLNDLSNSDLIKAIENKCREPEKYITSSLGEIINKWPKRPKRPVTSTSNYGNGDLYLLKSTKSQTMSENVYSDFNTVETIAASTKNKTRNHPNIKVMHRRVPAETVEARKLENVEDHVSNSYLGKALSARSADETHNTPVKSDFLLPLPFSTVTDGFNITQINEIVINKSEDKDLINSTNVSSTEKQIFDIAKKASVNLGSWEESKGYTSHSNKNDKFTREQNSLETFRDDLKHQGFRNTSLNIVASYLLSKKHSTSNQNDLSTVSHNNNSENIINNTILGNVKNPTFLSKSHYEDKDKNIIITYAKIYKKIFNESEIPLQKIITREFANNTVVSVTNGNEDVRNNDFLYSSNEDITPPSISSLETEGESNHTNDNLTEALVKNIKKSQNESKANTELVIRGRLYFILGQEHIPARFVQKSDGELHVGIDGQTICMKLNKEEDKKFKILAALCNPSS</sequence>
<reference evidence="2" key="1">
    <citation type="submission" date="2021-04" db="EMBL/GenBank/DDBJ databases">
        <authorList>
            <person name="Tunstrom K."/>
        </authorList>
    </citation>
    <scope>NUCLEOTIDE SEQUENCE</scope>
</reference>
<evidence type="ECO:0000313" key="2">
    <source>
        <dbReference type="EMBL" id="CAG5008103.1"/>
    </source>
</evidence>
<proteinExistence type="predicted"/>
<dbReference type="OrthoDB" id="6932744at2759"/>
<accession>A0A8S3XA47</accession>
<organism evidence="2 3">
    <name type="scientific">Parnassius apollo</name>
    <name type="common">Apollo butterfly</name>
    <name type="synonym">Papilio apollo</name>
    <dbReference type="NCBI Taxonomy" id="110799"/>
    <lineage>
        <taxon>Eukaryota</taxon>
        <taxon>Metazoa</taxon>
        <taxon>Ecdysozoa</taxon>
        <taxon>Arthropoda</taxon>
        <taxon>Hexapoda</taxon>
        <taxon>Insecta</taxon>
        <taxon>Pterygota</taxon>
        <taxon>Neoptera</taxon>
        <taxon>Endopterygota</taxon>
        <taxon>Lepidoptera</taxon>
        <taxon>Glossata</taxon>
        <taxon>Ditrysia</taxon>
        <taxon>Papilionoidea</taxon>
        <taxon>Papilionidae</taxon>
        <taxon>Parnassiinae</taxon>
        <taxon>Parnassini</taxon>
        <taxon>Parnassius</taxon>
        <taxon>Parnassius</taxon>
    </lineage>
</organism>
<evidence type="ECO:0000256" key="1">
    <source>
        <dbReference type="SAM" id="SignalP"/>
    </source>
</evidence>
<dbReference type="EMBL" id="CAJQZP010001011">
    <property type="protein sequence ID" value="CAG5008103.1"/>
    <property type="molecule type" value="Genomic_DNA"/>
</dbReference>
<dbReference type="Proteomes" id="UP000691718">
    <property type="component" value="Unassembled WGS sequence"/>
</dbReference>
<keyword evidence="3" id="KW-1185">Reference proteome</keyword>
<name>A0A8S3XA47_PARAO</name>